<dbReference type="InterPro" id="IPR000014">
    <property type="entry name" value="PAS"/>
</dbReference>
<dbReference type="InterPro" id="IPR000700">
    <property type="entry name" value="PAS-assoc_C"/>
</dbReference>
<dbReference type="Pfam" id="PF00989">
    <property type="entry name" value="PAS"/>
    <property type="match status" value="1"/>
</dbReference>
<feature type="domain" description="PAC" evidence="15">
    <location>
        <begin position="624"/>
        <end position="676"/>
    </location>
</feature>
<evidence type="ECO:0000259" key="15">
    <source>
        <dbReference type="PROSITE" id="PS50113"/>
    </source>
</evidence>
<dbReference type="PROSITE" id="PS50113">
    <property type="entry name" value="PAC"/>
    <property type="match status" value="3"/>
</dbReference>
<dbReference type="Gene3D" id="3.30.450.40">
    <property type="match status" value="1"/>
</dbReference>
<proteinExistence type="predicted"/>
<dbReference type="InterPro" id="IPR011006">
    <property type="entry name" value="CheY-like_superfamily"/>
</dbReference>
<keyword evidence="4" id="KW-0808">Transferase</keyword>
<evidence type="ECO:0000256" key="5">
    <source>
        <dbReference type="ARBA" id="ARBA00022777"/>
    </source>
</evidence>
<dbReference type="PROSITE" id="PS50109">
    <property type="entry name" value="HIS_KIN"/>
    <property type="match status" value="1"/>
</dbReference>
<feature type="domain" description="PAC" evidence="15">
    <location>
        <begin position="326"/>
        <end position="378"/>
    </location>
</feature>
<dbReference type="SMART" id="SM00387">
    <property type="entry name" value="HATPase_c"/>
    <property type="match status" value="1"/>
</dbReference>
<evidence type="ECO:0000259" key="14">
    <source>
        <dbReference type="PROSITE" id="PS50112"/>
    </source>
</evidence>
<feature type="domain" description="PAS" evidence="14">
    <location>
        <begin position="805"/>
        <end position="862"/>
    </location>
</feature>
<evidence type="ECO:0000256" key="3">
    <source>
        <dbReference type="ARBA" id="ARBA00022553"/>
    </source>
</evidence>
<accession>A3ZU84</accession>
<dbReference type="Pfam" id="PF08448">
    <property type="entry name" value="PAS_4"/>
    <property type="match status" value="2"/>
</dbReference>
<dbReference type="eggNOG" id="COG4191">
    <property type="taxonomic scope" value="Bacteria"/>
</dbReference>
<dbReference type="GO" id="GO:0000155">
    <property type="term" value="F:phosphorelay sensor kinase activity"/>
    <property type="evidence" value="ECO:0007669"/>
    <property type="project" value="InterPro"/>
</dbReference>
<dbReference type="Pfam" id="PF05227">
    <property type="entry name" value="CHASE3"/>
    <property type="match status" value="1"/>
</dbReference>
<dbReference type="PROSITE" id="PS50112">
    <property type="entry name" value="PAS"/>
    <property type="match status" value="3"/>
</dbReference>
<keyword evidence="7 11" id="KW-0472">Membrane</keyword>
<keyword evidence="6" id="KW-0902">Two-component regulatory system</keyword>
<sequence length="1309" mass="145371">MELEPADSMPPQDDSDNFSAGSTADRRRSSQRWDVTIIGFGVTLAVLVAGAILGYMNTVRLIENNRRVFATQEIISELNSLLSLLKDAETGQRGYLLTNESKYLEPYLDSIGKVEFEIVHLRSLIQDDAEQQSRLIEVEQDVTKKLAELQETINLLDSGDRTAALQVVDSDRGIALMEKVRESIATMQLSEHEQLRTRAQESESSFRTAITTILLSALVGIALVCAVYYLLQRNLRQKEKAAAILAEQKERLRITLASIGDAVISTDVAGNVTYLNTIAEKLTNWKDDDAIGQPLTTVFHIVNETTRQIVENPALKALREGAIVGLANHTILIAKDGAEHFIDDSAAPIRDRHGKIAGSVLIFRDISERRQSEIALEEKRRLLQLGAEIGAILTKEDSLPTMLQDCAKSLVANLDAALARIWTLNEAEQVLELQASAGMYTHIDGGHSRIPVGQFKIGLIAEEKTPHLTNSVIGDPRVPEQEWAQREGLVAFAGYPLIVADRLVGVMGIFARQALSERTLHAMNSVSKEIALGLLNRQIMQEEREHRELLRITLASIGDAVISTNAAGRVTFLNPVAESLTGWSQQDAIGCPLPEVFSIVNESTRLPVENPAEKALREGKIVGLANHTVLIAKTGTERFIDDSAAPIRNAEGEIVGAVLVFRDISDRRAIESESRLHEERYRTLFNTIDEGFCVVEMIFDAAGKPVDYQFLELNPAFEKQTGLTNAIGERMRELAPDHEEKWFEIYGQVAQTGESTRFVHQAKALEGRWFDVYAFRVGGESSQRVALLFTDITQRRKTEQDRRDSEERFRTLVEQVQDYAIFMTDPQGRATSWNEGVERVLGFDELEFIGQDIVSLIFTPEDVVSGIAQAELDQAAAVGSASDDRWMLRKDGTRFWAAGVTTGLLDENNKLLGFMKVMRDQTERKRLEDELRQVAADLSESDRRKTEFLATLGHELRNPLAPIRTGLEMMKMVKNDPELIENVRGTMERQTQQMVRLIDDLLDVSRITSGKIELRTCQITLNEVIRSAVEATQPFIDEAGHTLQVTLPETPIVLDADPNRLAQVFSNLLNNSSKYTPDGGHIWLAAQCENGKAIVTIKDDGLGIPLDQQSQIFEMFAQIDRPLEMGYTGLGIGLTLVKQLVELHGGTIDVQSEGADQGSEFFVRLPIVGEPKRATPAELTASPQPTKLRVLIVDDNKAAATMLKMVVKMLGNEVMTAHDGEQAIAAAVEFSPDIVLMDLGMPKMNGYEAAREIRRQPWGQKMVLVALTGWGQDEDRQRTAEAGFNHHLVKPAEPNDLQKLFATVHPENS</sequence>
<dbReference type="Proteomes" id="UP000004358">
    <property type="component" value="Unassembled WGS sequence"/>
</dbReference>
<dbReference type="SMART" id="SM00086">
    <property type="entry name" value="PAC"/>
    <property type="match status" value="3"/>
</dbReference>
<dbReference type="SUPFAM" id="SSF47384">
    <property type="entry name" value="Homodimeric domain of signal transducing histidine kinase"/>
    <property type="match status" value="1"/>
</dbReference>
<dbReference type="SUPFAM" id="SSF52172">
    <property type="entry name" value="CheY-like"/>
    <property type="match status" value="1"/>
</dbReference>
<dbReference type="SMART" id="SM00065">
    <property type="entry name" value="GAF"/>
    <property type="match status" value="1"/>
</dbReference>
<dbReference type="Gene3D" id="1.10.287.130">
    <property type="match status" value="1"/>
</dbReference>
<dbReference type="FunFam" id="3.30.565.10:FF:000006">
    <property type="entry name" value="Sensor histidine kinase WalK"/>
    <property type="match status" value="1"/>
</dbReference>
<dbReference type="InterPro" id="IPR007891">
    <property type="entry name" value="CHASE3"/>
</dbReference>
<feature type="domain" description="PAS" evidence="14">
    <location>
        <begin position="248"/>
        <end position="321"/>
    </location>
</feature>
<name>A3ZU84_9BACT</name>
<evidence type="ECO:0000313" key="17">
    <source>
        <dbReference type="Proteomes" id="UP000004358"/>
    </source>
</evidence>
<protein>
    <recommendedName>
        <fullName evidence="2">histidine kinase</fullName>
        <ecNumber evidence="2">2.7.13.3</ecNumber>
    </recommendedName>
</protein>
<dbReference type="InterPro" id="IPR001789">
    <property type="entry name" value="Sig_transdc_resp-reg_receiver"/>
</dbReference>
<evidence type="ECO:0000256" key="11">
    <source>
        <dbReference type="SAM" id="Phobius"/>
    </source>
</evidence>
<dbReference type="PRINTS" id="PR00344">
    <property type="entry name" value="BCTRLSENSOR"/>
</dbReference>
<dbReference type="InterPro" id="IPR036890">
    <property type="entry name" value="HATPase_C_sf"/>
</dbReference>
<feature type="domain" description="PAS" evidence="14">
    <location>
        <begin position="546"/>
        <end position="619"/>
    </location>
</feature>
<feature type="transmembrane region" description="Helical" evidence="11">
    <location>
        <begin position="206"/>
        <end position="231"/>
    </location>
</feature>
<dbReference type="Pfam" id="PF02518">
    <property type="entry name" value="HATPase_c"/>
    <property type="match status" value="1"/>
</dbReference>
<dbReference type="PANTHER" id="PTHR43547:SF2">
    <property type="entry name" value="HYBRID SIGNAL TRANSDUCTION HISTIDINE KINASE C"/>
    <property type="match status" value="1"/>
</dbReference>
<evidence type="ECO:0000256" key="4">
    <source>
        <dbReference type="ARBA" id="ARBA00022679"/>
    </source>
</evidence>
<dbReference type="SUPFAM" id="SSF55785">
    <property type="entry name" value="PYP-like sensor domain (PAS domain)"/>
    <property type="match status" value="4"/>
</dbReference>
<evidence type="ECO:0000259" key="13">
    <source>
        <dbReference type="PROSITE" id="PS50110"/>
    </source>
</evidence>
<organism evidence="16 17">
    <name type="scientific">Blastopirellula marina DSM 3645</name>
    <dbReference type="NCBI Taxonomy" id="314230"/>
    <lineage>
        <taxon>Bacteria</taxon>
        <taxon>Pseudomonadati</taxon>
        <taxon>Planctomycetota</taxon>
        <taxon>Planctomycetia</taxon>
        <taxon>Pirellulales</taxon>
        <taxon>Pirellulaceae</taxon>
        <taxon>Blastopirellula</taxon>
    </lineage>
</organism>
<dbReference type="Pfam" id="PF00512">
    <property type="entry name" value="HisKA"/>
    <property type="match status" value="1"/>
</dbReference>
<evidence type="ECO:0000256" key="7">
    <source>
        <dbReference type="ARBA" id="ARBA00023136"/>
    </source>
</evidence>
<dbReference type="FunFam" id="1.10.287.130:FF:000001">
    <property type="entry name" value="Two-component sensor histidine kinase"/>
    <property type="match status" value="1"/>
</dbReference>
<keyword evidence="5" id="KW-0418">Kinase</keyword>
<dbReference type="NCBIfam" id="TIGR00229">
    <property type="entry name" value="sensory_box"/>
    <property type="match status" value="4"/>
</dbReference>
<evidence type="ECO:0000259" key="12">
    <source>
        <dbReference type="PROSITE" id="PS50109"/>
    </source>
</evidence>
<feature type="domain" description="PAC" evidence="15">
    <location>
        <begin position="881"/>
        <end position="933"/>
    </location>
</feature>
<keyword evidence="11" id="KW-1133">Transmembrane helix</keyword>
<evidence type="ECO:0000256" key="2">
    <source>
        <dbReference type="ARBA" id="ARBA00012438"/>
    </source>
</evidence>
<dbReference type="eggNOG" id="COG0784">
    <property type="taxonomic scope" value="Bacteria"/>
</dbReference>
<dbReference type="Pfam" id="PF13426">
    <property type="entry name" value="PAS_9"/>
    <property type="match status" value="1"/>
</dbReference>
<dbReference type="SMART" id="SM00448">
    <property type="entry name" value="REC"/>
    <property type="match status" value="1"/>
</dbReference>
<dbReference type="Pfam" id="PF00072">
    <property type="entry name" value="Response_reg"/>
    <property type="match status" value="1"/>
</dbReference>
<gene>
    <name evidence="16" type="ORF">DSM3645_21639</name>
</gene>
<evidence type="ECO:0000256" key="6">
    <source>
        <dbReference type="ARBA" id="ARBA00023012"/>
    </source>
</evidence>
<dbReference type="InterPro" id="IPR013656">
    <property type="entry name" value="PAS_4"/>
</dbReference>
<dbReference type="CDD" id="cd19410">
    <property type="entry name" value="HK9-like_sensor"/>
    <property type="match status" value="1"/>
</dbReference>
<dbReference type="InterPro" id="IPR035965">
    <property type="entry name" value="PAS-like_dom_sf"/>
</dbReference>
<dbReference type="InterPro" id="IPR001610">
    <property type="entry name" value="PAC"/>
</dbReference>
<dbReference type="InterPro" id="IPR004358">
    <property type="entry name" value="Sig_transdc_His_kin-like_C"/>
</dbReference>
<evidence type="ECO:0000256" key="9">
    <source>
        <dbReference type="SAM" id="Coils"/>
    </source>
</evidence>
<dbReference type="Pfam" id="PF13185">
    <property type="entry name" value="GAF_2"/>
    <property type="match status" value="1"/>
</dbReference>
<dbReference type="CDD" id="cd00082">
    <property type="entry name" value="HisKA"/>
    <property type="match status" value="1"/>
</dbReference>
<dbReference type="eggNOG" id="COG3829">
    <property type="taxonomic scope" value="Bacteria"/>
</dbReference>
<dbReference type="CDD" id="cd00130">
    <property type="entry name" value="PAS"/>
    <property type="match status" value="3"/>
</dbReference>
<keyword evidence="3 8" id="KW-0597">Phosphoprotein</keyword>
<dbReference type="Gene3D" id="3.40.50.2300">
    <property type="match status" value="1"/>
</dbReference>
<dbReference type="eggNOG" id="COG2203">
    <property type="taxonomic scope" value="Bacteria"/>
</dbReference>
<dbReference type="Gene3D" id="3.30.450.20">
    <property type="entry name" value="PAS domain"/>
    <property type="match status" value="4"/>
</dbReference>
<dbReference type="EC" id="2.7.13.3" evidence="2"/>
<feature type="coiled-coil region" evidence="9">
    <location>
        <begin position="917"/>
        <end position="944"/>
    </location>
</feature>
<evidence type="ECO:0000256" key="8">
    <source>
        <dbReference type="PROSITE-ProRule" id="PRU00169"/>
    </source>
</evidence>
<dbReference type="InterPro" id="IPR003594">
    <property type="entry name" value="HATPase_dom"/>
</dbReference>
<dbReference type="SMART" id="SM00091">
    <property type="entry name" value="PAS"/>
    <property type="match status" value="4"/>
</dbReference>
<dbReference type="PROSITE" id="PS50110">
    <property type="entry name" value="RESPONSE_REGULATORY"/>
    <property type="match status" value="1"/>
</dbReference>
<comment type="catalytic activity">
    <reaction evidence="1">
        <text>ATP + protein L-histidine = ADP + protein N-phospho-L-histidine.</text>
        <dbReference type="EC" id="2.7.13.3"/>
    </reaction>
</comment>
<dbReference type="GO" id="GO:0006355">
    <property type="term" value="P:regulation of DNA-templated transcription"/>
    <property type="evidence" value="ECO:0007669"/>
    <property type="project" value="InterPro"/>
</dbReference>
<dbReference type="PANTHER" id="PTHR43547">
    <property type="entry name" value="TWO-COMPONENT HISTIDINE KINASE"/>
    <property type="match status" value="1"/>
</dbReference>
<dbReference type="InterPro" id="IPR036097">
    <property type="entry name" value="HisK_dim/P_sf"/>
</dbReference>
<dbReference type="InterPro" id="IPR005467">
    <property type="entry name" value="His_kinase_dom"/>
</dbReference>
<feature type="transmembrane region" description="Helical" evidence="11">
    <location>
        <begin position="35"/>
        <end position="56"/>
    </location>
</feature>
<dbReference type="SUPFAM" id="SSF55781">
    <property type="entry name" value="GAF domain-like"/>
    <property type="match status" value="1"/>
</dbReference>
<feature type="modified residue" description="4-aspartylphosphate" evidence="8">
    <location>
        <position position="1238"/>
    </location>
</feature>
<dbReference type="OrthoDB" id="3272385at2"/>
<dbReference type="SUPFAM" id="SSF55874">
    <property type="entry name" value="ATPase domain of HSP90 chaperone/DNA topoisomerase II/histidine kinase"/>
    <property type="match status" value="1"/>
</dbReference>
<dbReference type="InterPro" id="IPR003018">
    <property type="entry name" value="GAF"/>
</dbReference>
<evidence type="ECO:0000313" key="16">
    <source>
        <dbReference type="EMBL" id="EAQ79786.1"/>
    </source>
</evidence>
<dbReference type="STRING" id="314230.DSM3645_21639"/>
<evidence type="ECO:0000256" key="1">
    <source>
        <dbReference type="ARBA" id="ARBA00000085"/>
    </source>
</evidence>
<dbReference type="CDD" id="cd17580">
    <property type="entry name" value="REC_2_DhkD-like"/>
    <property type="match status" value="1"/>
</dbReference>
<dbReference type="Gene3D" id="3.30.565.10">
    <property type="entry name" value="Histidine kinase-like ATPase, C-terminal domain"/>
    <property type="match status" value="1"/>
</dbReference>
<dbReference type="InterPro" id="IPR003661">
    <property type="entry name" value="HisK_dim/P_dom"/>
</dbReference>
<comment type="caution">
    <text evidence="16">The sequence shown here is derived from an EMBL/GenBank/DDBJ whole genome shotgun (WGS) entry which is preliminary data.</text>
</comment>
<dbReference type="InterPro" id="IPR029016">
    <property type="entry name" value="GAF-like_dom_sf"/>
</dbReference>
<feature type="domain" description="Response regulatory" evidence="13">
    <location>
        <begin position="1189"/>
        <end position="1305"/>
    </location>
</feature>
<keyword evidence="9" id="KW-0175">Coiled coil</keyword>
<dbReference type="InterPro" id="IPR013767">
    <property type="entry name" value="PAS_fold"/>
</dbReference>
<dbReference type="HOGENOM" id="CLU_260834_0_0_0"/>
<feature type="region of interest" description="Disordered" evidence="10">
    <location>
        <begin position="1"/>
        <end position="25"/>
    </location>
</feature>
<dbReference type="eggNOG" id="COG2205">
    <property type="taxonomic scope" value="Bacteria"/>
</dbReference>
<feature type="domain" description="Histidine kinase" evidence="12">
    <location>
        <begin position="951"/>
        <end position="1169"/>
    </location>
</feature>
<reference evidence="16 17" key="1">
    <citation type="submission" date="2006-02" db="EMBL/GenBank/DDBJ databases">
        <authorList>
            <person name="Amann R."/>
            <person name="Ferriera S."/>
            <person name="Johnson J."/>
            <person name="Kravitz S."/>
            <person name="Halpern A."/>
            <person name="Remington K."/>
            <person name="Beeson K."/>
            <person name="Tran B."/>
            <person name="Rogers Y.-H."/>
            <person name="Friedman R."/>
            <person name="Venter J.C."/>
        </authorList>
    </citation>
    <scope>NUCLEOTIDE SEQUENCE [LARGE SCALE GENOMIC DNA]</scope>
    <source>
        <strain evidence="16 17">DSM 3645</strain>
    </source>
</reference>
<dbReference type="EMBL" id="AANZ01000012">
    <property type="protein sequence ID" value="EAQ79786.1"/>
    <property type="molecule type" value="Genomic_DNA"/>
</dbReference>
<dbReference type="SMART" id="SM00388">
    <property type="entry name" value="HisKA"/>
    <property type="match status" value="1"/>
</dbReference>
<keyword evidence="11" id="KW-0812">Transmembrane</keyword>
<evidence type="ECO:0000256" key="10">
    <source>
        <dbReference type="SAM" id="MobiDB-lite"/>
    </source>
</evidence>